<protein>
    <submittedName>
        <fullName evidence="1">Uncharacterized protein</fullName>
    </submittedName>
</protein>
<name>A0A6A4WZA3_AMPAM</name>
<dbReference type="AlphaFoldDB" id="A0A6A4WZA3"/>
<organism evidence="1 2">
    <name type="scientific">Amphibalanus amphitrite</name>
    <name type="common">Striped barnacle</name>
    <name type="synonym">Balanus amphitrite</name>
    <dbReference type="NCBI Taxonomy" id="1232801"/>
    <lineage>
        <taxon>Eukaryota</taxon>
        <taxon>Metazoa</taxon>
        <taxon>Ecdysozoa</taxon>
        <taxon>Arthropoda</taxon>
        <taxon>Crustacea</taxon>
        <taxon>Multicrustacea</taxon>
        <taxon>Cirripedia</taxon>
        <taxon>Thoracica</taxon>
        <taxon>Thoracicalcarea</taxon>
        <taxon>Balanomorpha</taxon>
        <taxon>Balanoidea</taxon>
        <taxon>Balanidae</taxon>
        <taxon>Amphibalaninae</taxon>
        <taxon>Amphibalanus</taxon>
    </lineage>
</organism>
<accession>A0A6A4WZA3</accession>
<evidence type="ECO:0000313" key="1">
    <source>
        <dbReference type="EMBL" id="KAF0307391.1"/>
    </source>
</evidence>
<sequence length="92" mass="9823">MMRPYVSVIGSVRRQIVVTPMTERPPSSRARPGTDVSDPAGIFSSLTGGCRWHQLITWCLVRLAAVSTTTRCASTIGDSCLLLAATDTDKAG</sequence>
<evidence type="ECO:0000313" key="2">
    <source>
        <dbReference type="Proteomes" id="UP000440578"/>
    </source>
</evidence>
<dbReference type="EMBL" id="VIIS01000576">
    <property type="protein sequence ID" value="KAF0307391.1"/>
    <property type="molecule type" value="Genomic_DNA"/>
</dbReference>
<dbReference type="Proteomes" id="UP000440578">
    <property type="component" value="Unassembled WGS sequence"/>
</dbReference>
<comment type="caution">
    <text evidence="1">The sequence shown here is derived from an EMBL/GenBank/DDBJ whole genome shotgun (WGS) entry which is preliminary data.</text>
</comment>
<gene>
    <name evidence="1" type="ORF">FJT64_021269</name>
</gene>
<reference evidence="1 2" key="1">
    <citation type="submission" date="2019-07" db="EMBL/GenBank/DDBJ databases">
        <title>Draft genome assembly of a fouling barnacle, Amphibalanus amphitrite (Darwin, 1854): The first reference genome for Thecostraca.</title>
        <authorList>
            <person name="Kim W."/>
        </authorList>
    </citation>
    <scope>NUCLEOTIDE SEQUENCE [LARGE SCALE GENOMIC DNA]</scope>
    <source>
        <strain evidence="1">SNU_AA5</strain>
        <tissue evidence="1">Soma without cirri and trophi</tissue>
    </source>
</reference>
<proteinExistence type="predicted"/>
<keyword evidence="2" id="KW-1185">Reference proteome</keyword>